<dbReference type="EMBL" id="JACEMT010000041">
    <property type="protein sequence ID" value="MBA4501825.1"/>
    <property type="molecule type" value="Genomic_DNA"/>
</dbReference>
<dbReference type="Proteomes" id="UP000538931">
    <property type="component" value="Unassembled WGS sequence"/>
</dbReference>
<evidence type="ECO:0000256" key="1">
    <source>
        <dbReference type="SAM" id="SignalP"/>
    </source>
</evidence>
<proteinExistence type="predicted"/>
<sequence length="187" mass="20084">MTLSVNIVRNVTAIGVLTFSLCAQAGISEKDALGTLTATIGDMQYEGITLTAKGERSASASYMDFGVTNMAIVKLQSHDPDADSVMHNVVTLEMPLSHSGTLSSHFGADVSYWPEGMGKPFYVSDEKDTSAVKFEFESIELEGNAHARGSFEAEVCRKDGMFAEADRSDCMIIKGYFDTGLVSEAAL</sequence>
<name>A0A7W2AB90_9GAMM</name>
<evidence type="ECO:0000313" key="2">
    <source>
        <dbReference type="EMBL" id="MBA4501825.1"/>
    </source>
</evidence>
<feature type="signal peptide" evidence="1">
    <location>
        <begin position="1"/>
        <end position="25"/>
    </location>
</feature>
<protein>
    <recommendedName>
        <fullName evidence="4">Lipid/polyisoprenoid-binding YceI-like domain-containing protein</fullName>
    </recommendedName>
</protein>
<reference evidence="2 3" key="1">
    <citation type="submission" date="2020-07" db="EMBL/GenBank/DDBJ databases">
        <title>Bacterium isolated from marien macroalgae.</title>
        <authorList>
            <person name="Zhu K."/>
            <person name="Lu D."/>
            <person name="Du Z."/>
        </authorList>
    </citation>
    <scope>NUCLEOTIDE SEQUENCE [LARGE SCALE GENOMIC DNA]</scope>
    <source>
        <strain evidence="2 3">3-1745</strain>
    </source>
</reference>
<accession>A0A7W2AB90</accession>
<evidence type="ECO:0000313" key="3">
    <source>
        <dbReference type="Proteomes" id="UP000538931"/>
    </source>
</evidence>
<feature type="chain" id="PRO_5031230026" description="Lipid/polyisoprenoid-binding YceI-like domain-containing protein" evidence="1">
    <location>
        <begin position="26"/>
        <end position="187"/>
    </location>
</feature>
<evidence type="ECO:0008006" key="4">
    <source>
        <dbReference type="Google" id="ProtNLM"/>
    </source>
</evidence>
<keyword evidence="3" id="KW-1185">Reference proteome</keyword>
<dbReference type="AlphaFoldDB" id="A0A7W2AB90"/>
<organism evidence="2 3">
    <name type="scientific">Marinobacterium marinum</name>
    <dbReference type="NCBI Taxonomy" id="2756129"/>
    <lineage>
        <taxon>Bacteria</taxon>
        <taxon>Pseudomonadati</taxon>
        <taxon>Pseudomonadota</taxon>
        <taxon>Gammaproteobacteria</taxon>
        <taxon>Oceanospirillales</taxon>
        <taxon>Oceanospirillaceae</taxon>
        <taxon>Marinobacterium</taxon>
    </lineage>
</organism>
<comment type="caution">
    <text evidence="2">The sequence shown here is derived from an EMBL/GenBank/DDBJ whole genome shotgun (WGS) entry which is preliminary data.</text>
</comment>
<dbReference type="RefSeq" id="WP_181738061.1">
    <property type="nucleotide sequence ID" value="NZ_JACEMT010000041.1"/>
</dbReference>
<keyword evidence="1" id="KW-0732">Signal</keyword>
<gene>
    <name evidence="2" type="ORF">H1S06_05540</name>
</gene>